<evidence type="ECO:0000313" key="1">
    <source>
        <dbReference type="EMBL" id="EMT36607.1"/>
    </source>
</evidence>
<reference evidence="1 2" key="1">
    <citation type="submission" date="2013-03" db="EMBL/GenBank/DDBJ databases">
        <authorList>
            <person name="Casali N."/>
            <person name="Drobniewski F.A."/>
        </authorList>
    </citation>
    <scope>NUCLEOTIDE SEQUENCE [LARGE SCALE GENOMIC DNA]</scope>
    <source>
        <strain evidence="1 2">112400015</strain>
    </source>
</reference>
<name>A0A829CD35_9MYCO</name>
<gene>
    <name evidence="1" type="ORF">MORY_06244</name>
</gene>
<organism evidence="1 2">
    <name type="scientific">Mycobacterium orygis 112400015</name>
    <dbReference type="NCBI Taxonomy" id="1305739"/>
    <lineage>
        <taxon>Bacteria</taxon>
        <taxon>Bacillati</taxon>
        <taxon>Actinomycetota</taxon>
        <taxon>Actinomycetes</taxon>
        <taxon>Mycobacteriales</taxon>
        <taxon>Mycobacteriaceae</taxon>
        <taxon>Mycobacterium</taxon>
        <taxon>Mycobacterium tuberculosis complex</taxon>
    </lineage>
</organism>
<evidence type="ECO:0000313" key="2">
    <source>
        <dbReference type="Proteomes" id="UP000012070"/>
    </source>
</evidence>
<protein>
    <submittedName>
        <fullName evidence="1">Uncharacterized protein</fullName>
    </submittedName>
</protein>
<proteinExistence type="predicted"/>
<dbReference type="AlphaFoldDB" id="A0A829CD35"/>
<accession>A0A829CD35</accession>
<reference evidence="2" key="2">
    <citation type="submission" date="2013-04" db="EMBL/GenBank/DDBJ databases">
        <title>Non-Mycobacterium tuberculosis sensu stricto in a globally representative population.</title>
        <authorList>
            <person name="Stone M.J."/>
            <person name="Brown T.J."/>
            <person name="Drobniewski F.A."/>
        </authorList>
    </citation>
    <scope>NUCLEOTIDE SEQUENCE [LARGE SCALE GENOMIC DNA]</scope>
    <source>
        <strain evidence="2">112400015</strain>
    </source>
</reference>
<comment type="caution">
    <text evidence="1">The sequence shown here is derived from an EMBL/GenBank/DDBJ whole genome shotgun (WGS) entry which is preliminary data.</text>
</comment>
<dbReference type="EMBL" id="APKD01000016">
    <property type="protein sequence ID" value="EMT36607.1"/>
    <property type="molecule type" value="Genomic_DNA"/>
</dbReference>
<sequence>MSIVAAELAPMTATGIAATPARGGYTTVFEGWQYPGVRRLAA</sequence>
<dbReference type="Proteomes" id="UP000012070">
    <property type="component" value="Unassembled WGS sequence"/>
</dbReference>